<gene>
    <name evidence="7" type="ORF">UFOVP29_165</name>
</gene>
<protein>
    <submittedName>
        <fullName evidence="7">ClpX ATP-dependent protease Clp, ATPase subunit</fullName>
    </submittedName>
</protein>
<keyword evidence="7" id="KW-0645">Protease</keyword>
<dbReference type="SMART" id="SM00382">
    <property type="entry name" value="AAA"/>
    <property type="match status" value="1"/>
</dbReference>
<dbReference type="NCBIfam" id="NF003745">
    <property type="entry name" value="PRK05342.1"/>
    <property type="match status" value="1"/>
</dbReference>
<evidence type="ECO:0000313" key="7">
    <source>
        <dbReference type="EMBL" id="CAB4123006.1"/>
    </source>
</evidence>
<keyword evidence="1" id="KW-0479">Metal-binding</keyword>
<dbReference type="Pfam" id="PF07724">
    <property type="entry name" value="AAA_2"/>
    <property type="match status" value="1"/>
</dbReference>
<keyword evidence="3" id="KW-0862">Zinc</keyword>
<dbReference type="SUPFAM" id="SSF52540">
    <property type="entry name" value="P-loop containing nucleoside triphosphate hydrolases"/>
    <property type="match status" value="1"/>
</dbReference>
<dbReference type="Gene3D" id="3.40.50.300">
    <property type="entry name" value="P-loop containing nucleotide triphosphate hydrolases"/>
    <property type="match status" value="1"/>
</dbReference>
<feature type="domain" description="ClpX-type ZB" evidence="6">
    <location>
        <begin position="1"/>
        <end position="51"/>
    </location>
</feature>
<proteinExistence type="predicted"/>
<dbReference type="GO" id="GO:0046983">
    <property type="term" value="F:protein dimerization activity"/>
    <property type="evidence" value="ECO:0007669"/>
    <property type="project" value="InterPro"/>
</dbReference>
<dbReference type="InterPro" id="IPR003593">
    <property type="entry name" value="AAA+_ATPase"/>
</dbReference>
<dbReference type="Gene3D" id="6.20.220.10">
    <property type="entry name" value="ClpX chaperone, C4-type zinc finger domain"/>
    <property type="match status" value="1"/>
</dbReference>
<dbReference type="GO" id="GO:0005524">
    <property type="term" value="F:ATP binding"/>
    <property type="evidence" value="ECO:0007669"/>
    <property type="project" value="UniProtKB-KW"/>
</dbReference>
<dbReference type="GO" id="GO:0008233">
    <property type="term" value="F:peptidase activity"/>
    <property type="evidence" value="ECO:0007669"/>
    <property type="project" value="UniProtKB-KW"/>
</dbReference>
<dbReference type="NCBIfam" id="TIGR00382">
    <property type="entry name" value="clpX"/>
    <property type="match status" value="1"/>
</dbReference>
<dbReference type="InterPro" id="IPR004487">
    <property type="entry name" value="Clp_protease_ATP-bd_su_ClpX"/>
</dbReference>
<dbReference type="InterPro" id="IPR059188">
    <property type="entry name" value="Znf_CLPX-like"/>
</dbReference>
<dbReference type="PANTHER" id="PTHR48102:SF7">
    <property type="entry name" value="ATP-DEPENDENT CLP PROTEASE ATP-BINDING SUBUNIT CLPX-LIKE, MITOCHONDRIAL"/>
    <property type="match status" value="1"/>
</dbReference>
<evidence type="ECO:0000256" key="2">
    <source>
        <dbReference type="ARBA" id="ARBA00022741"/>
    </source>
</evidence>
<dbReference type="InterPro" id="IPR019489">
    <property type="entry name" value="Clp_ATPase_C"/>
</dbReference>
<keyword evidence="7" id="KW-0378">Hydrolase</keyword>
<dbReference type="Pfam" id="PF06689">
    <property type="entry name" value="zf-C4_ClpX"/>
    <property type="match status" value="1"/>
</dbReference>
<dbReference type="EMBL" id="LR796167">
    <property type="protein sequence ID" value="CAB4123006.1"/>
    <property type="molecule type" value="Genomic_DNA"/>
</dbReference>
<keyword evidence="5" id="KW-0143">Chaperone</keyword>
<dbReference type="SMART" id="SM00994">
    <property type="entry name" value="zf-C4_ClpX"/>
    <property type="match status" value="1"/>
</dbReference>
<dbReference type="Pfam" id="PF10431">
    <property type="entry name" value="ClpB_D2-small"/>
    <property type="match status" value="1"/>
</dbReference>
<dbReference type="SUPFAM" id="SSF57716">
    <property type="entry name" value="Glucocorticoid receptor-like (DNA-binding domain)"/>
    <property type="match status" value="1"/>
</dbReference>
<evidence type="ECO:0000256" key="3">
    <source>
        <dbReference type="ARBA" id="ARBA00022833"/>
    </source>
</evidence>
<dbReference type="SMART" id="SM01086">
    <property type="entry name" value="ClpB_D2-small"/>
    <property type="match status" value="1"/>
</dbReference>
<reference evidence="7" key="1">
    <citation type="submission" date="2020-04" db="EMBL/GenBank/DDBJ databases">
        <authorList>
            <person name="Chiriac C."/>
            <person name="Salcher M."/>
            <person name="Ghai R."/>
            <person name="Kavagutti S V."/>
        </authorList>
    </citation>
    <scope>NUCLEOTIDE SEQUENCE</scope>
</reference>
<dbReference type="Gene3D" id="1.10.8.60">
    <property type="match status" value="1"/>
</dbReference>
<dbReference type="PROSITE" id="PS51902">
    <property type="entry name" value="CLPX_ZB"/>
    <property type="match status" value="1"/>
</dbReference>
<dbReference type="GO" id="GO:0016887">
    <property type="term" value="F:ATP hydrolysis activity"/>
    <property type="evidence" value="ECO:0007669"/>
    <property type="project" value="InterPro"/>
</dbReference>
<dbReference type="InterPro" id="IPR010603">
    <property type="entry name" value="Znf_CppX_C4"/>
</dbReference>
<evidence type="ECO:0000259" key="6">
    <source>
        <dbReference type="PROSITE" id="PS51902"/>
    </source>
</evidence>
<dbReference type="CDD" id="cd19497">
    <property type="entry name" value="RecA-like_ClpX"/>
    <property type="match status" value="1"/>
</dbReference>
<dbReference type="InterPro" id="IPR027417">
    <property type="entry name" value="P-loop_NTPase"/>
</dbReference>
<evidence type="ECO:0000256" key="4">
    <source>
        <dbReference type="ARBA" id="ARBA00022840"/>
    </source>
</evidence>
<dbReference type="InterPro" id="IPR050052">
    <property type="entry name" value="ATP-dep_Clp_protease_ClpX"/>
</dbReference>
<dbReference type="GO" id="GO:0051082">
    <property type="term" value="F:unfolded protein binding"/>
    <property type="evidence" value="ECO:0007669"/>
    <property type="project" value="InterPro"/>
</dbReference>
<organism evidence="7">
    <name type="scientific">uncultured Caudovirales phage</name>
    <dbReference type="NCBI Taxonomy" id="2100421"/>
    <lineage>
        <taxon>Viruses</taxon>
        <taxon>Duplodnaviria</taxon>
        <taxon>Heunggongvirae</taxon>
        <taxon>Uroviricota</taxon>
        <taxon>Caudoviricetes</taxon>
        <taxon>Peduoviridae</taxon>
        <taxon>Maltschvirus</taxon>
        <taxon>Maltschvirus maltsch</taxon>
    </lineage>
</organism>
<accession>A0A6J5KP21</accession>
<name>A0A6J5KP21_9CAUD</name>
<dbReference type="GO" id="GO:0051603">
    <property type="term" value="P:proteolysis involved in protein catabolic process"/>
    <property type="evidence" value="ECO:0007669"/>
    <property type="project" value="TreeGrafter"/>
</dbReference>
<keyword evidence="4" id="KW-0067">ATP-binding</keyword>
<sequence length="413" mass="45880">MTTPKVVHQCNFCNLDQMKVRKLVAGNGVFICNECISLCYEILQSETKPQPVPGVLKHTPESIKGHLDQYVIGQAQAKKMLSVGVYNHYKRIEFSTPDVRIDKSNMLVIGSSGVGKTHMLQCISEYLDVPFVIVDATSLTESGYVGLDVEDIIARLYTVSDYNVEKTQKGIIYIDEIDKKSRKSENVSITRDVSGEGVQQALLKMIEGCEVKMPPQGGRKNPNGEYITINTKNILFIVGGAFEGLEKIINERVNKNRGSIGFGSVVEEQKDINRSELLAKVSTADLIKFGIIPEMVGRLPFVVPFRDLTQTDLEVILTQPRHNIISQFCTLFALDQVDLEFSADAVAEIAKLAMANGTGARGLRSILENALLDIQYRLPTLHTQGVEKIIITRETIMDQHDPMLIYKSLEASS</sequence>
<dbReference type="InterPro" id="IPR003959">
    <property type="entry name" value="ATPase_AAA_core"/>
</dbReference>
<keyword evidence="2" id="KW-0547">Nucleotide-binding</keyword>
<evidence type="ECO:0000256" key="1">
    <source>
        <dbReference type="ARBA" id="ARBA00022723"/>
    </source>
</evidence>
<evidence type="ECO:0000256" key="5">
    <source>
        <dbReference type="ARBA" id="ARBA00023186"/>
    </source>
</evidence>
<dbReference type="InterPro" id="IPR038366">
    <property type="entry name" value="Znf_CppX_C4_sf"/>
</dbReference>
<dbReference type="GO" id="GO:0140662">
    <property type="term" value="F:ATP-dependent protein folding chaperone"/>
    <property type="evidence" value="ECO:0007669"/>
    <property type="project" value="InterPro"/>
</dbReference>
<dbReference type="GO" id="GO:0008270">
    <property type="term" value="F:zinc ion binding"/>
    <property type="evidence" value="ECO:0007669"/>
    <property type="project" value="InterPro"/>
</dbReference>
<dbReference type="PANTHER" id="PTHR48102">
    <property type="entry name" value="ATP-DEPENDENT CLP PROTEASE ATP-BINDING SUBUNIT CLPX-LIKE, MITOCHONDRIAL-RELATED"/>
    <property type="match status" value="1"/>
</dbReference>